<feature type="transmembrane region" description="Helical" evidence="3">
    <location>
        <begin position="60"/>
        <end position="79"/>
    </location>
</feature>
<name>A0A2V1CZ71_9PLEO</name>
<dbReference type="EMBL" id="KZ806007">
    <property type="protein sequence ID" value="PVH90981.1"/>
    <property type="molecule type" value="Genomic_DNA"/>
</dbReference>
<dbReference type="InterPro" id="IPR050327">
    <property type="entry name" value="Proton-linked_MCT"/>
</dbReference>
<evidence type="ECO:0000256" key="3">
    <source>
        <dbReference type="SAM" id="Phobius"/>
    </source>
</evidence>
<dbReference type="AlphaFoldDB" id="A0A2V1CZ71"/>
<feature type="transmembrane region" description="Helical" evidence="3">
    <location>
        <begin position="396"/>
        <end position="415"/>
    </location>
</feature>
<dbReference type="Proteomes" id="UP000244855">
    <property type="component" value="Unassembled WGS sequence"/>
</dbReference>
<comment type="subcellular location">
    <subcellularLocation>
        <location evidence="1">Membrane</location>
        <topology evidence="1">Multi-pass membrane protein</topology>
    </subcellularLocation>
</comment>
<accession>A0A2V1CZ71</accession>
<dbReference type="GO" id="GO:0022857">
    <property type="term" value="F:transmembrane transporter activity"/>
    <property type="evidence" value="ECO:0007669"/>
    <property type="project" value="InterPro"/>
</dbReference>
<dbReference type="SUPFAM" id="SSF103473">
    <property type="entry name" value="MFS general substrate transporter"/>
    <property type="match status" value="1"/>
</dbReference>
<feature type="transmembrane region" description="Helical" evidence="3">
    <location>
        <begin position="364"/>
        <end position="384"/>
    </location>
</feature>
<evidence type="ECO:0000256" key="2">
    <source>
        <dbReference type="ARBA" id="ARBA00006727"/>
    </source>
</evidence>
<dbReference type="InterPro" id="IPR036259">
    <property type="entry name" value="MFS_trans_sf"/>
</dbReference>
<keyword evidence="3" id="KW-1133">Transmembrane helix</keyword>
<gene>
    <name evidence="4" type="ORF">DM02DRAFT_606926</name>
</gene>
<dbReference type="InterPro" id="IPR011701">
    <property type="entry name" value="MFS"/>
</dbReference>
<keyword evidence="3" id="KW-0812">Transmembrane</keyword>
<evidence type="ECO:0000256" key="1">
    <source>
        <dbReference type="ARBA" id="ARBA00004141"/>
    </source>
</evidence>
<proteinExistence type="inferred from homology"/>
<feature type="transmembrane region" description="Helical" evidence="3">
    <location>
        <begin position="123"/>
        <end position="145"/>
    </location>
</feature>
<evidence type="ECO:0000313" key="5">
    <source>
        <dbReference type="Proteomes" id="UP000244855"/>
    </source>
</evidence>
<keyword evidence="5" id="KW-1185">Reference proteome</keyword>
<dbReference type="PANTHER" id="PTHR11360">
    <property type="entry name" value="MONOCARBOXYLATE TRANSPORTER"/>
    <property type="match status" value="1"/>
</dbReference>
<reference evidence="4 5" key="1">
    <citation type="journal article" date="2018" name="Sci. Rep.">
        <title>Comparative genomics provides insights into the lifestyle and reveals functional heterogeneity of dark septate endophytic fungi.</title>
        <authorList>
            <person name="Knapp D.G."/>
            <person name="Nemeth J.B."/>
            <person name="Barry K."/>
            <person name="Hainaut M."/>
            <person name="Henrissat B."/>
            <person name="Johnson J."/>
            <person name="Kuo A."/>
            <person name="Lim J.H.P."/>
            <person name="Lipzen A."/>
            <person name="Nolan M."/>
            <person name="Ohm R.A."/>
            <person name="Tamas L."/>
            <person name="Grigoriev I.V."/>
            <person name="Spatafora J.W."/>
            <person name="Nagy L.G."/>
            <person name="Kovacs G.M."/>
        </authorList>
    </citation>
    <scope>NUCLEOTIDE SEQUENCE [LARGE SCALE GENOMIC DNA]</scope>
    <source>
        <strain evidence="4 5">DSE2036</strain>
    </source>
</reference>
<protein>
    <submittedName>
        <fullName evidence="4">MFS general substrate transporter</fullName>
    </submittedName>
</protein>
<comment type="similarity">
    <text evidence="2">Belongs to the major facilitator superfamily. Monocarboxylate porter (TC 2.A.1.13) family.</text>
</comment>
<dbReference type="Pfam" id="PF07690">
    <property type="entry name" value="MFS_1"/>
    <property type="match status" value="1"/>
</dbReference>
<evidence type="ECO:0000313" key="4">
    <source>
        <dbReference type="EMBL" id="PVH90981.1"/>
    </source>
</evidence>
<feature type="transmembrane region" description="Helical" evidence="3">
    <location>
        <begin position="157"/>
        <end position="177"/>
    </location>
</feature>
<keyword evidence="3" id="KW-0472">Membrane</keyword>
<dbReference type="PANTHER" id="PTHR11360:SF234">
    <property type="entry name" value="MFS-TYPE TRANSPORTER DBAD-RELATED"/>
    <property type="match status" value="1"/>
</dbReference>
<dbReference type="OrthoDB" id="6509908at2759"/>
<feature type="transmembrane region" description="Helical" evidence="3">
    <location>
        <begin position="315"/>
        <end position="335"/>
    </location>
</feature>
<dbReference type="Gene3D" id="1.20.1250.20">
    <property type="entry name" value="MFS general substrate transporter like domains"/>
    <property type="match status" value="1"/>
</dbReference>
<feature type="transmembrane region" description="Helical" evidence="3">
    <location>
        <begin position="91"/>
        <end position="111"/>
    </location>
</feature>
<feature type="transmembrane region" description="Helical" evidence="3">
    <location>
        <begin position="208"/>
        <end position="226"/>
    </location>
</feature>
<sequence length="472" mass="50984">MFNSWGLVNAYGTFSSYYVGHSLKSVDQLELNLIGSTESLFVLLLSAPMGRLLDAGHFRFVLGGGAFLVPFGMFMLSVAHPNSEDGVGNFGSIWSTQGLVVGLGMACYFVASSQIAATWFPDHRALAVGVVACGASIAGVVYPTMLRYLIDALGFNNAVRCVAGLVTITSLFSFIFATPNPAKEKRSPKSYLALDTWIDPEAIRNKSFCWFTVAVAFLFFGFYPVFFNLEEWAAVSGFGVRDGQTVPIKPQTSTMNPLKTFWLLTIMNGASTIGRLTMSAFGDKTGPLNMHYVATAISSLLILILWTLARSLASALAFCILFGMTSGAVIGLPPASISNILKHSYVTFDTIDFKTSKLGQWTGMMYTFAAIPSLAGPIIAGHLVSRYETYITVQMWAGINLALSAVCMFVARLYLPGLPVDYADVERAVKMERKRLGELRAGCDSEVTVEEGSGERRVGCGEKVGGEGRSVV</sequence>
<feature type="transmembrane region" description="Helical" evidence="3">
    <location>
        <begin position="290"/>
        <end position="309"/>
    </location>
</feature>
<dbReference type="GO" id="GO:0016020">
    <property type="term" value="C:membrane"/>
    <property type="evidence" value="ECO:0007669"/>
    <property type="project" value="UniProtKB-SubCell"/>
</dbReference>
<organism evidence="4 5">
    <name type="scientific">Periconia macrospinosa</name>
    <dbReference type="NCBI Taxonomy" id="97972"/>
    <lineage>
        <taxon>Eukaryota</taxon>
        <taxon>Fungi</taxon>
        <taxon>Dikarya</taxon>
        <taxon>Ascomycota</taxon>
        <taxon>Pezizomycotina</taxon>
        <taxon>Dothideomycetes</taxon>
        <taxon>Pleosporomycetidae</taxon>
        <taxon>Pleosporales</taxon>
        <taxon>Massarineae</taxon>
        <taxon>Periconiaceae</taxon>
        <taxon>Periconia</taxon>
    </lineage>
</organism>